<protein>
    <recommendedName>
        <fullName evidence="2">DUF6705 domain-containing protein</fullName>
    </recommendedName>
</protein>
<dbReference type="AlphaFoldDB" id="A0A1I4Z1L2"/>
<feature type="chain" id="PRO_5011647643" description="DUF6705 domain-containing protein" evidence="1">
    <location>
        <begin position="21"/>
        <end position="204"/>
    </location>
</feature>
<dbReference type="Pfam" id="PF20448">
    <property type="entry name" value="DUF6705"/>
    <property type="match status" value="1"/>
</dbReference>
<accession>A0A1I4Z1L2</accession>
<dbReference type="PROSITE" id="PS51257">
    <property type="entry name" value="PROKAR_LIPOPROTEIN"/>
    <property type="match status" value="1"/>
</dbReference>
<reference evidence="4" key="1">
    <citation type="submission" date="2016-10" db="EMBL/GenBank/DDBJ databases">
        <authorList>
            <person name="Varghese N."/>
            <person name="Submissions S."/>
        </authorList>
    </citation>
    <scope>NUCLEOTIDE SEQUENCE [LARGE SCALE GENOMIC DNA]</scope>
    <source>
        <strain evidence="4">DSM 23925</strain>
    </source>
</reference>
<dbReference type="OrthoDB" id="1261237at2"/>
<dbReference type="RefSeq" id="WP_092206002.1">
    <property type="nucleotide sequence ID" value="NZ_FOVN01000001.1"/>
</dbReference>
<keyword evidence="1" id="KW-0732">Signal</keyword>
<dbReference type="InterPro" id="IPR046551">
    <property type="entry name" value="DUF6705"/>
</dbReference>
<proteinExistence type="predicted"/>
<name>A0A1I4Z1L2_9FLAO</name>
<keyword evidence="4" id="KW-1185">Reference proteome</keyword>
<evidence type="ECO:0000256" key="1">
    <source>
        <dbReference type="SAM" id="SignalP"/>
    </source>
</evidence>
<dbReference type="Proteomes" id="UP000198705">
    <property type="component" value="Unassembled WGS sequence"/>
</dbReference>
<evidence type="ECO:0000313" key="4">
    <source>
        <dbReference type="Proteomes" id="UP000198705"/>
    </source>
</evidence>
<feature type="signal peptide" evidence="1">
    <location>
        <begin position="1"/>
        <end position="20"/>
    </location>
</feature>
<organism evidence="3 4">
    <name type="scientific">Bizionia echini</name>
    <dbReference type="NCBI Taxonomy" id="649333"/>
    <lineage>
        <taxon>Bacteria</taxon>
        <taxon>Pseudomonadati</taxon>
        <taxon>Bacteroidota</taxon>
        <taxon>Flavobacteriia</taxon>
        <taxon>Flavobacteriales</taxon>
        <taxon>Flavobacteriaceae</taxon>
        <taxon>Bizionia</taxon>
    </lineage>
</organism>
<sequence>MKNIIYINLLVIGLTLSCKAQSPIVSLDAPTTTPSGAYLKDLNNELDKFEGTWIFTEGTITFTITLEKKEMVYDGFKYYSDELFGAYSYTTNGVEIVNTFPLITETETDLDNTNIGGNYIIPNNLYVACDDCAPDERRVKLYFSDPERPYLSVSTVLRYIQDGNVPGQDEQITATIFPHGGMLPDENSPSTIRVPYGEYLMVKE</sequence>
<evidence type="ECO:0000313" key="3">
    <source>
        <dbReference type="EMBL" id="SFN44057.1"/>
    </source>
</evidence>
<evidence type="ECO:0000259" key="2">
    <source>
        <dbReference type="Pfam" id="PF20448"/>
    </source>
</evidence>
<feature type="domain" description="DUF6705" evidence="2">
    <location>
        <begin position="1"/>
        <end position="204"/>
    </location>
</feature>
<dbReference type="EMBL" id="FOVN01000001">
    <property type="protein sequence ID" value="SFN44057.1"/>
    <property type="molecule type" value="Genomic_DNA"/>
</dbReference>
<gene>
    <name evidence="3" type="ORF">SAMN04487989_101439</name>
</gene>